<reference evidence="1 2" key="2">
    <citation type="submission" date="2015-01" db="EMBL/GenBank/DDBJ databases">
        <authorList>
            <consortium name="NBRP consortium"/>
            <person name="Sawabe T."/>
            <person name="Meirelles P."/>
            <person name="Feng G."/>
            <person name="Sayaka M."/>
            <person name="Hattori M."/>
            <person name="Ohkuma M."/>
        </authorList>
    </citation>
    <scope>NUCLEOTIDE SEQUENCE [LARGE SCALE GENOMIC DNA]</scope>
    <source>
        <strain evidence="2">JCM 19231</strain>
    </source>
</reference>
<proteinExistence type="predicted"/>
<organism evidence="1 2">
    <name type="scientific">Vibrio ishigakensis</name>
    <dbReference type="NCBI Taxonomy" id="1481914"/>
    <lineage>
        <taxon>Bacteria</taxon>
        <taxon>Pseudomonadati</taxon>
        <taxon>Pseudomonadota</taxon>
        <taxon>Gammaproteobacteria</taxon>
        <taxon>Vibrionales</taxon>
        <taxon>Vibrionaceae</taxon>
        <taxon>Vibrio</taxon>
    </lineage>
</organism>
<dbReference type="Proteomes" id="UP000031671">
    <property type="component" value="Unassembled WGS sequence"/>
</dbReference>
<sequence length="40" mass="4374">MLTAGVDLDLKEDKENEVLIQSKQTGGNGIAEIYFDVTCD</sequence>
<dbReference type="EMBL" id="BBRZ01000099">
    <property type="protein sequence ID" value="GAM58690.1"/>
    <property type="molecule type" value="Genomic_DNA"/>
</dbReference>
<accession>A0A0B8NVV3</accession>
<protein>
    <submittedName>
        <fullName evidence="1">Uncharacterized protein</fullName>
    </submittedName>
</protein>
<evidence type="ECO:0000313" key="1">
    <source>
        <dbReference type="EMBL" id="GAM58690.1"/>
    </source>
</evidence>
<comment type="caution">
    <text evidence="1">The sequence shown here is derived from an EMBL/GenBank/DDBJ whole genome shotgun (WGS) entry which is preliminary data.</text>
</comment>
<evidence type="ECO:0000313" key="2">
    <source>
        <dbReference type="Proteomes" id="UP000031671"/>
    </source>
</evidence>
<dbReference type="AlphaFoldDB" id="A0A0B8NVV3"/>
<gene>
    <name evidence="1" type="ORF">JCM19231_874</name>
</gene>
<reference evidence="1 2" key="1">
    <citation type="submission" date="2015-01" db="EMBL/GenBank/DDBJ databases">
        <title>Vibrio sp. C1 JCM 19231 whole genome shotgun sequence.</title>
        <authorList>
            <person name="Sawabe T."/>
            <person name="Meirelles P."/>
            <person name="Feng G."/>
            <person name="Sayaka M."/>
            <person name="Hattori M."/>
            <person name="Ohkuma M."/>
        </authorList>
    </citation>
    <scope>NUCLEOTIDE SEQUENCE [LARGE SCALE GENOMIC DNA]</scope>
    <source>
        <strain evidence="2">JCM 19231</strain>
    </source>
</reference>
<name>A0A0B8NVV3_9VIBR</name>
<keyword evidence="2" id="KW-1185">Reference proteome</keyword>